<sequence length="141" mass="16089">MGTVDLQVQHVDELFDPPSDAEYYAKAHIQIDCLLEQAGAVVEEVTDAGGQIQSIEFHLHDETRQHHQDTVLETVMERAREKADTWQLLMGTRLQRFKRRQRLKSVQAWTVSSMKRLGQHPIPISSRHQSLCLSASPSSMN</sequence>
<name>A0A1X4H8I5_HALEZ</name>
<dbReference type="AlphaFoldDB" id="A0A1X4H8I5"/>
<reference evidence="1 2" key="1">
    <citation type="submission" date="2017-04" db="EMBL/GenBank/DDBJ databases">
        <title>MLSA of the genus Halorubrum.</title>
        <authorList>
            <person name="De La Haba R."/>
            <person name="Sanchez-Porro C."/>
            <person name="Infante-Dominguez C."/>
            <person name="Ventosa A."/>
        </authorList>
    </citation>
    <scope>NUCLEOTIDE SEQUENCE [LARGE SCALE GENOMIC DNA]</scope>
    <source>
        <strain evidence="1 2">DSM 17463</strain>
    </source>
</reference>
<evidence type="ECO:0000313" key="2">
    <source>
        <dbReference type="Proteomes" id="UP000193587"/>
    </source>
</evidence>
<gene>
    <name evidence="1" type="ORF">B9H04_06805</name>
</gene>
<dbReference type="InterPro" id="IPR007497">
    <property type="entry name" value="SIMPL/DUF541"/>
</dbReference>
<comment type="caution">
    <text evidence="1">The sequence shown here is derived from an EMBL/GenBank/DDBJ whole genome shotgun (WGS) entry which is preliminary data.</text>
</comment>
<proteinExistence type="predicted"/>
<dbReference type="EMBL" id="NEDJ01000017">
    <property type="protein sequence ID" value="OSP08267.1"/>
    <property type="molecule type" value="Genomic_DNA"/>
</dbReference>
<accession>A0A1X4H8I5</accession>
<organism evidence="1 2">
    <name type="scientific">Halorubrum ezzemoulense DSM 17463</name>
    <dbReference type="NCBI Taxonomy" id="1121945"/>
    <lineage>
        <taxon>Archaea</taxon>
        <taxon>Methanobacteriati</taxon>
        <taxon>Methanobacteriota</taxon>
        <taxon>Stenosarchaea group</taxon>
        <taxon>Halobacteria</taxon>
        <taxon>Halobacteriales</taxon>
        <taxon>Haloferacaceae</taxon>
        <taxon>Halorubrum</taxon>
    </lineage>
</organism>
<protein>
    <submittedName>
        <fullName evidence="1">Uncharacterized protein</fullName>
    </submittedName>
</protein>
<dbReference type="Pfam" id="PF04402">
    <property type="entry name" value="SIMPL"/>
    <property type="match status" value="1"/>
</dbReference>
<dbReference type="Proteomes" id="UP000193587">
    <property type="component" value="Unassembled WGS sequence"/>
</dbReference>
<evidence type="ECO:0000313" key="1">
    <source>
        <dbReference type="EMBL" id="OSP08267.1"/>
    </source>
</evidence>